<evidence type="ECO:0000313" key="4">
    <source>
        <dbReference type="EMBL" id="BAJ93259.1"/>
    </source>
</evidence>
<feature type="non-terminal residue" evidence="4">
    <location>
        <position position="1"/>
    </location>
</feature>
<dbReference type="PANTHER" id="PTHR12411">
    <property type="entry name" value="CYSTEINE PROTEASE FAMILY C1-RELATED"/>
    <property type="match status" value="1"/>
</dbReference>
<dbReference type="Gene3D" id="3.90.70.10">
    <property type="entry name" value="Cysteine proteinases"/>
    <property type="match status" value="1"/>
</dbReference>
<proteinExistence type="evidence at transcript level"/>
<comment type="similarity">
    <text evidence="1">Belongs to the peptidase C1 family.</text>
</comment>
<reference evidence="4" key="1">
    <citation type="journal article" date="2011" name="Plant Physiol.">
        <title>Comprehensive sequence analysis of 24,783 barley full-length cDNAs derived from 12 clone libraries.</title>
        <authorList>
            <person name="Matsumoto T."/>
            <person name="Tanaka T."/>
            <person name="Sakai H."/>
            <person name="Amano N."/>
            <person name="Kanamori H."/>
            <person name="Kurita K."/>
            <person name="Kikuta A."/>
            <person name="Kamiya K."/>
            <person name="Yamamoto M."/>
            <person name="Ikawa H."/>
            <person name="Fujii N."/>
            <person name="Hori K."/>
            <person name="Itoh T."/>
            <person name="Sato K."/>
        </authorList>
    </citation>
    <scope>NUCLEOTIDE SEQUENCE</scope>
    <source>
        <tissue evidence="4">Shoot and root</tissue>
    </source>
</reference>
<dbReference type="InterPro" id="IPR038765">
    <property type="entry name" value="Papain-like_cys_pep_sf"/>
</dbReference>
<dbReference type="AlphaFoldDB" id="F2DDT8"/>
<accession>F2DDT8</accession>
<name>F2DDT8_HORVV</name>
<keyword evidence="2" id="KW-0732">Signal</keyword>
<organism evidence="4">
    <name type="scientific">Hordeum vulgare subsp. vulgare</name>
    <name type="common">Domesticated barley</name>
    <dbReference type="NCBI Taxonomy" id="112509"/>
    <lineage>
        <taxon>Eukaryota</taxon>
        <taxon>Viridiplantae</taxon>
        <taxon>Streptophyta</taxon>
        <taxon>Embryophyta</taxon>
        <taxon>Tracheophyta</taxon>
        <taxon>Spermatophyta</taxon>
        <taxon>Magnoliopsida</taxon>
        <taxon>Liliopsida</taxon>
        <taxon>Poales</taxon>
        <taxon>Poaceae</taxon>
        <taxon>BOP clade</taxon>
        <taxon>Pooideae</taxon>
        <taxon>Triticodae</taxon>
        <taxon>Triticeae</taxon>
        <taxon>Hordeinae</taxon>
        <taxon>Hordeum</taxon>
    </lineage>
</organism>
<evidence type="ECO:0000256" key="2">
    <source>
        <dbReference type="ARBA" id="ARBA00022729"/>
    </source>
</evidence>
<sequence length="139" mass="14897">EGSISRAYVGDIKPREEKVSKNNLNQENTNQGTFSGSSLIAKAALLNDVVPTSFTVDWSTSTPPLITPVKNQGSCGSCWAFAGIGEIESYFLKQHKLFLDLSEQQMVDCLPAVQSGNLGCGGGLLDSVAYYATLYPISQ</sequence>
<dbReference type="GO" id="GO:0006508">
    <property type="term" value="P:proteolysis"/>
    <property type="evidence" value="ECO:0007669"/>
    <property type="project" value="InterPro"/>
</dbReference>
<evidence type="ECO:0000259" key="3">
    <source>
        <dbReference type="Pfam" id="PF00112"/>
    </source>
</evidence>
<protein>
    <submittedName>
        <fullName evidence="4">Predicted protein</fullName>
    </submittedName>
</protein>
<dbReference type="InterPro" id="IPR000169">
    <property type="entry name" value="Pept_cys_AS"/>
</dbReference>
<dbReference type="EMBL" id="AK362055">
    <property type="protein sequence ID" value="BAJ93259.1"/>
    <property type="molecule type" value="mRNA"/>
</dbReference>
<dbReference type="PROSITE" id="PS00139">
    <property type="entry name" value="THIOL_PROTEASE_CYS"/>
    <property type="match status" value="1"/>
</dbReference>
<feature type="domain" description="Peptidase C1A papain C-terminal" evidence="3">
    <location>
        <begin position="55"/>
        <end position="131"/>
    </location>
</feature>
<evidence type="ECO:0000256" key="1">
    <source>
        <dbReference type="ARBA" id="ARBA00008455"/>
    </source>
</evidence>
<dbReference type="SUPFAM" id="SSF54001">
    <property type="entry name" value="Cysteine proteinases"/>
    <property type="match status" value="1"/>
</dbReference>
<dbReference type="InterPro" id="IPR013128">
    <property type="entry name" value="Peptidase_C1A"/>
</dbReference>
<dbReference type="InterPro" id="IPR000668">
    <property type="entry name" value="Peptidase_C1A_C"/>
</dbReference>
<dbReference type="Pfam" id="PF00112">
    <property type="entry name" value="Peptidase_C1"/>
    <property type="match status" value="1"/>
</dbReference>
<dbReference type="GO" id="GO:0008234">
    <property type="term" value="F:cysteine-type peptidase activity"/>
    <property type="evidence" value="ECO:0007669"/>
    <property type="project" value="InterPro"/>
</dbReference>